<evidence type="ECO:0000313" key="2">
    <source>
        <dbReference type="Proteomes" id="UP000034883"/>
    </source>
</evidence>
<name>A0A0F6WAF4_9BACT</name>
<dbReference type="KEGG" id="samy:DB32_008692"/>
<sequence length="141" mass="16035">MERATELSYEEVRRTRPEEQPLVGWFGVVLEPPVAQDDGRARVLLSLRAHQDRHLCGDESGDSCRVTVSDREIGRFVALIPMREEDRAGARRLWTGSLVKVYGVATGEEDTENGPVLGAEWYRHWPPHYYVTTAAAGRMRR</sequence>
<dbReference type="EMBL" id="CP011125">
    <property type="protein sequence ID" value="AKF11543.1"/>
    <property type="molecule type" value="Genomic_DNA"/>
</dbReference>
<accession>A0A0F6WAF4</accession>
<dbReference type="Proteomes" id="UP000034883">
    <property type="component" value="Chromosome"/>
</dbReference>
<keyword evidence="2" id="KW-1185">Reference proteome</keyword>
<proteinExistence type="predicted"/>
<dbReference type="AlphaFoldDB" id="A0A0F6WAF4"/>
<evidence type="ECO:0000313" key="1">
    <source>
        <dbReference type="EMBL" id="AKF11543.1"/>
    </source>
</evidence>
<reference evidence="1 2" key="1">
    <citation type="submission" date="2015-03" db="EMBL/GenBank/DDBJ databases">
        <title>Genome assembly of Sandaracinus amylolyticus DSM 53668.</title>
        <authorList>
            <person name="Sharma G."/>
            <person name="Subramanian S."/>
        </authorList>
    </citation>
    <scope>NUCLEOTIDE SEQUENCE [LARGE SCALE GENOMIC DNA]</scope>
    <source>
        <strain evidence="1 2">DSM 53668</strain>
    </source>
</reference>
<protein>
    <submittedName>
        <fullName evidence="1">Uncharacterized protein</fullName>
    </submittedName>
</protein>
<organism evidence="1 2">
    <name type="scientific">Sandaracinus amylolyticus</name>
    <dbReference type="NCBI Taxonomy" id="927083"/>
    <lineage>
        <taxon>Bacteria</taxon>
        <taxon>Pseudomonadati</taxon>
        <taxon>Myxococcota</taxon>
        <taxon>Polyangia</taxon>
        <taxon>Polyangiales</taxon>
        <taxon>Sandaracinaceae</taxon>
        <taxon>Sandaracinus</taxon>
    </lineage>
</organism>
<gene>
    <name evidence="1" type="ORF">DB32_008692</name>
</gene>